<evidence type="ECO:0000256" key="2">
    <source>
        <dbReference type="ARBA" id="ARBA00022692"/>
    </source>
</evidence>
<dbReference type="HAMAP" id="MF_00445">
    <property type="entry name" value="NDH1_NuoN_1"/>
    <property type="match status" value="1"/>
</dbReference>
<organism evidence="7">
    <name type="scientific">Mucochytrium quahogii</name>
    <dbReference type="NCBI Taxonomy" id="96639"/>
    <lineage>
        <taxon>Eukaryota</taxon>
        <taxon>Sar</taxon>
        <taxon>Stramenopiles</taxon>
        <taxon>Bigyra</taxon>
        <taxon>Labyrinthulomycetes</taxon>
        <taxon>Thraustochytrida</taxon>
        <taxon>Thraustochytriidae</taxon>
        <taxon>Mucochytrium</taxon>
    </lineage>
</organism>
<protein>
    <recommendedName>
        <fullName evidence="6">NADH:quinone oxidoreductase/Mrp antiporter transmembrane domain-containing protein</fullName>
    </recommendedName>
</protein>
<feature type="transmembrane region" description="Helical" evidence="5">
    <location>
        <begin position="471"/>
        <end position="500"/>
    </location>
</feature>
<reference evidence="7" key="1">
    <citation type="submission" date="2021-01" db="EMBL/GenBank/DDBJ databases">
        <authorList>
            <person name="Corre E."/>
            <person name="Pelletier E."/>
            <person name="Niang G."/>
            <person name="Scheremetjew M."/>
            <person name="Finn R."/>
            <person name="Kale V."/>
            <person name="Holt S."/>
            <person name="Cochrane G."/>
            <person name="Meng A."/>
            <person name="Brown T."/>
            <person name="Cohen L."/>
        </authorList>
    </citation>
    <scope>NUCLEOTIDE SEQUENCE</scope>
    <source>
        <strain evidence="7">NY070348D</strain>
    </source>
</reference>
<keyword evidence="4 5" id="KW-0472">Membrane</keyword>
<comment type="subcellular location">
    <subcellularLocation>
        <location evidence="1">Membrane</location>
        <topology evidence="1">Multi-pass membrane protein</topology>
    </subcellularLocation>
</comment>
<feature type="transmembrane region" description="Helical" evidence="5">
    <location>
        <begin position="407"/>
        <end position="435"/>
    </location>
</feature>
<dbReference type="NCBIfam" id="TIGR01770">
    <property type="entry name" value="NDH_I_N"/>
    <property type="match status" value="1"/>
</dbReference>
<dbReference type="InterPro" id="IPR010096">
    <property type="entry name" value="NADH-Q_OxRdtase_suN/2"/>
</dbReference>
<dbReference type="PANTHER" id="PTHR22773">
    <property type="entry name" value="NADH DEHYDROGENASE"/>
    <property type="match status" value="1"/>
</dbReference>
<gene>
    <name evidence="7" type="ORF">QSP1433_LOCUS6044</name>
</gene>
<dbReference type="GO" id="GO:0008137">
    <property type="term" value="F:NADH dehydrogenase (ubiquinone) activity"/>
    <property type="evidence" value="ECO:0007669"/>
    <property type="project" value="InterPro"/>
</dbReference>
<proteinExistence type="inferred from homology"/>
<feature type="transmembrane region" description="Helical" evidence="5">
    <location>
        <begin position="280"/>
        <end position="303"/>
    </location>
</feature>
<evidence type="ECO:0000256" key="5">
    <source>
        <dbReference type="SAM" id="Phobius"/>
    </source>
</evidence>
<feature type="domain" description="NADH:quinone oxidoreductase/Mrp antiporter transmembrane" evidence="6">
    <location>
        <begin position="134"/>
        <end position="431"/>
    </location>
</feature>
<evidence type="ECO:0000259" key="6">
    <source>
        <dbReference type="Pfam" id="PF00361"/>
    </source>
</evidence>
<feature type="transmembrane region" description="Helical" evidence="5">
    <location>
        <begin position="12"/>
        <end position="31"/>
    </location>
</feature>
<accession>A0A7S2RQT8</accession>
<keyword evidence="3 5" id="KW-1133">Transmembrane helix</keyword>
<evidence type="ECO:0000256" key="1">
    <source>
        <dbReference type="ARBA" id="ARBA00004141"/>
    </source>
</evidence>
<evidence type="ECO:0000256" key="3">
    <source>
        <dbReference type="ARBA" id="ARBA00022989"/>
    </source>
</evidence>
<feature type="transmembrane region" description="Helical" evidence="5">
    <location>
        <begin position="249"/>
        <end position="268"/>
    </location>
</feature>
<sequence length="501" mass="57152">MNFYFFQDFVLFSSEFFILFGSFSLILFASFRSIKEINLLVPSVGFICFWVTFEIFCLCIYLLFCIPCVNKVVFFGTFYFDSSFLFIKFIIYLFSICVLLGSKESLSRLGIINTFEFYILFHLSLFGMLLVASSSNLLSLYLSLELQSLGLYVLAGIKRGSSFSSEASLKYFVMGAFSSGILLFGCSLIYGFLGSLYYEDFGRLFFTSYVDITIGLIFGIFLVSVGFLFKITAAPWHMWAIDVYEGSPIPITFFFTILPKLTLIFGISKFLYQGFGGYCFYWLSFLAFVGILSLFVGSFGALAQQKIKRFIAFSSVGHLGYILMGFSSGTILGIKSVFIYIIIYIIMLVSMWSILLSGYHFKRKTSIKFFKDFIYIVRINFSLWVSALVVLFSIAGIPPLLGFCGKFFIFFSMMGSGFYFIACLVVFCSVVSCFYYLRLIKVISFDFFKGSFFIISKPAFIFHVSREASFVISWGVYIILFSFFEPAFISFVHQLVLGFLI</sequence>
<feature type="transmembrane region" description="Helical" evidence="5">
    <location>
        <begin position="337"/>
        <end position="361"/>
    </location>
</feature>
<feature type="transmembrane region" description="Helical" evidence="5">
    <location>
        <begin position="169"/>
        <end position="193"/>
    </location>
</feature>
<evidence type="ECO:0000256" key="4">
    <source>
        <dbReference type="ARBA" id="ARBA00023136"/>
    </source>
</evidence>
<dbReference type="InterPro" id="IPR001750">
    <property type="entry name" value="ND/Mrp_TM"/>
</dbReference>
<feature type="transmembrane region" description="Helical" evidence="5">
    <location>
        <begin position="310"/>
        <end position="331"/>
    </location>
</feature>
<name>A0A7S2RQT8_9STRA</name>
<dbReference type="Pfam" id="PF00361">
    <property type="entry name" value="Proton_antipo_M"/>
    <property type="match status" value="1"/>
</dbReference>
<dbReference type="AlphaFoldDB" id="A0A7S2RQT8"/>
<feature type="transmembrane region" description="Helical" evidence="5">
    <location>
        <begin position="205"/>
        <end position="229"/>
    </location>
</feature>
<feature type="transmembrane region" description="Helical" evidence="5">
    <location>
        <begin position="43"/>
        <end position="64"/>
    </location>
</feature>
<evidence type="ECO:0000313" key="7">
    <source>
        <dbReference type="EMBL" id="CAD9678103.1"/>
    </source>
</evidence>
<dbReference type="EMBL" id="HBHK01009708">
    <property type="protein sequence ID" value="CAD9678103.1"/>
    <property type="molecule type" value="Transcribed_RNA"/>
</dbReference>
<keyword evidence="2 5" id="KW-0812">Transmembrane</keyword>
<dbReference type="GO" id="GO:0042773">
    <property type="term" value="P:ATP synthesis coupled electron transport"/>
    <property type="evidence" value="ECO:0007669"/>
    <property type="project" value="InterPro"/>
</dbReference>
<feature type="transmembrane region" description="Helical" evidence="5">
    <location>
        <begin position="373"/>
        <end position="395"/>
    </location>
</feature>
<dbReference type="GO" id="GO:0016020">
    <property type="term" value="C:membrane"/>
    <property type="evidence" value="ECO:0007669"/>
    <property type="project" value="UniProtKB-SubCell"/>
</dbReference>
<feature type="transmembrane region" description="Helical" evidence="5">
    <location>
        <begin position="114"/>
        <end position="132"/>
    </location>
</feature>